<feature type="region of interest" description="Disordered" evidence="1">
    <location>
        <begin position="77"/>
        <end position="98"/>
    </location>
</feature>
<accession>A0A9J5ZRQ1</accession>
<feature type="region of interest" description="Disordered" evidence="1">
    <location>
        <begin position="184"/>
        <end position="213"/>
    </location>
</feature>
<dbReference type="Proteomes" id="UP000824120">
    <property type="component" value="Chromosome 3"/>
</dbReference>
<evidence type="ECO:0000256" key="1">
    <source>
        <dbReference type="SAM" id="MobiDB-lite"/>
    </source>
</evidence>
<name>A0A9J5ZRQ1_SOLCO</name>
<keyword evidence="3" id="KW-1185">Reference proteome</keyword>
<evidence type="ECO:0000313" key="2">
    <source>
        <dbReference type="EMBL" id="KAG5614917.1"/>
    </source>
</evidence>
<reference evidence="2 3" key="1">
    <citation type="submission" date="2020-09" db="EMBL/GenBank/DDBJ databases">
        <title>De no assembly of potato wild relative species, Solanum commersonii.</title>
        <authorList>
            <person name="Cho K."/>
        </authorList>
    </citation>
    <scope>NUCLEOTIDE SEQUENCE [LARGE SCALE GENOMIC DNA]</scope>
    <source>
        <strain evidence="2">LZ3.2</strain>
        <tissue evidence="2">Leaf</tissue>
    </source>
</reference>
<feature type="compositionally biased region" description="Polar residues" evidence="1">
    <location>
        <begin position="198"/>
        <end position="207"/>
    </location>
</feature>
<organism evidence="2 3">
    <name type="scientific">Solanum commersonii</name>
    <name type="common">Commerson's wild potato</name>
    <name type="synonym">Commerson's nightshade</name>
    <dbReference type="NCBI Taxonomy" id="4109"/>
    <lineage>
        <taxon>Eukaryota</taxon>
        <taxon>Viridiplantae</taxon>
        <taxon>Streptophyta</taxon>
        <taxon>Embryophyta</taxon>
        <taxon>Tracheophyta</taxon>
        <taxon>Spermatophyta</taxon>
        <taxon>Magnoliopsida</taxon>
        <taxon>eudicotyledons</taxon>
        <taxon>Gunneridae</taxon>
        <taxon>Pentapetalae</taxon>
        <taxon>asterids</taxon>
        <taxon>lamiids</taxon>
        <taxon>Solanales</taxon>
        <taxon>Solanaceae</taxon>
        <taxon>Solanoideae</taxon>
        <taxon>Solaneae</taxon>
        <taxon>Solanum</taxon>
    </lineage>
</organism>
<protein>
    <submittedName>
        <fullName evidence="2">Uncharacterized protein</fullName>
    </submittedName>
</protein>
<sequence>MCLYIRTCIFGSNDAYSFQLESATQEQSDHDGRGYGHRKRRQCQATGTKVVRKRRRINADRPTHRAGAAHRLATSAWRTHRQPWPSHESIGRRSAGRHRPCDARQKLEASAKACTHLTSHVRIGQTTSAKGSGISRGLHSSTVACEHRLGDIGVGQWHAASNKAWTHLMWHVCGQALFRQRQRATKASHTSDAVARDGQTTPPTTKRSPGLHSSIVRSLHTSISLPTLDVACPHYLLLALVKQAASHAVTLVDV</sequence>
<comment type="caution">
    <text evidence="2">The sequence shown here is derived from an EMBL/GenBank/DDBJ whole genome shotgun (WGS) entry which is preliminary data.</text>
</comment>
<proteinExistence type="predicted"/>
<gene>
    <name evidence="2" type="ORF">H5410_014741</name>
</gene>
<dbReference type="AlphaFoldDB" id="A0A9J5ZRQ1"/>
<dbReference type="EMBL" id="JACXVP010000003">
    <property type="protein sequence ID" value="KAG5614917.1"/>
    <property type="molecule type" value="Genomic_DNA"/>
</dbReference>
<evidence type="ECO:0000313" key="3">
    <source>
        <dbReference type="Proteomes" id="UP000824120"/>
    </source>
</evidence>